<dbReference type="AlphaFoldDB" id="A0A066WGJ9"/>
<reference evidence="7 8" key="1">
    <citation type="submission" date="2014-05" db="EMBL/GenBank/DDBJ databases">
        <title>Draft genome sequence of a rare smut relative, Tilletiaria anomala UBC 951.</title>
        <authorList>
            <consortium name="DOE Joint Genome Institute"/>
            <person name="Toome M."/>
            <person name="Kuo A."/>
            <person name="Henrissat B."/>
            <person name="Lipzen A."/>
            <person name="Tritt A."/>
            <person name="Yoshinaga Y."/>
            <person name="Zane M."/>
            <person name="Barry K."/>
            <person name="Grigoriev I.V."/>
            <person name="Spatafora J.W."/>
            <person name="Aimea M.C."/>
        </authorList>
    </citation>
    <scope>NUCLEOTIDE SEQUENCE [LARGE SCALE GENOMIC DNA]</scope>
    <source>
        <strain evidence="7 8">UBC 951</strain>
    </source>
</reference>
<evidence type="ECO:0000256" key="2">
    <source>
        <dbReference type="ARBA" id="ARBA00022692"/>
    </source>
</evidence>
<feature type="transmembrane region" description="Helical" evidence="6">
    <location>
        <begin position="6"/>
        <end position="30"/>
    </location>
</feature>
<feature type="transmembrane region" description="Helical" evidence="6">
    <location>
        <begin position="37"/>
        <end position="56"/>
    </location>
</feature>
<dbReference type="SMART" id="SM01396">
    <property type="entry name" value="BC10"/>
    <property type="match status" value="1"/>
</dbReference>
<evidence type="ECO:0000256" key="3">
    <source>
        <dbReference type="ARBA" id="ARBA00022989"/>
    </source>
</evidence>
<dbReference type="PANTHER" id="PTHR13259">
    <property type="entry name" value="BLADDER CANCER 10 KD PROTEIN HOMOLOG"/>
    <property type="match status" value="1"/>
</dbReference>
<name>A0A066WGJ9_TILAU</name>
<dbReference type="PANTHER" id="PTHR13259:SF1">
    <property type="entry name" value="BLADDER CANCER-ASSOCIATED PROTEIN"/>
    <property type="match status" value="1"/>
</dbReference>
<comment type="caution">
    <text evidence="7">The sequence shown here is derived from an EMBL/GenBank/DDBJ whole genome shotgun (WGS) entry which is preliminary data.</text>
</comment>
<keyword evidence="3 6" id="KW-1133">Transmembrane helix</keyword>
<dbReference type="RefSeq" id="XP_013245735.1">
    <property type="nucleotide sequence ID" value="XM_013390281.1"/>
</dbReference>
<evidence type="ECO:0000256" key="1">
    <source>
        <dbReference type="ARBA" id="ARBA00004370"/>
    </source>
</evidence>
<evidence type="ECO:0000256" key="5">
    <source>
        <dbReference type="SAM" id="MobiDB-lite"/>
    </source>
</evidence>
<feature type="region of interest" description="Disordered" evidence="5">
    <location>
        <begin position="129"/>
        <end position="148"/>
    </location>
</feature>
<dbReference type="OrthoDB" id="5563033at2759"/>
<dbReference type="Pfam" id="PF06726">
    <property type="entry name" value="BC10"/>
    <property type="match status" value="1"/>
</dbReference>
<dbReference type="InParanoid" id="A0A066WGJ9"/>
<evidence type="ECO:0000256" key="6">
    <source>
        <dbReference type="SAM" id="Phobius"/>
    </source>
</evidence>
<evidence type="ECO:0000256" key="4">
    <source>
        <dbReference type="ARBA" id="ARBA00023136"/>
    </source>
</evidence>
<accession>A0A066WGJ9</accession>
<sequence length="276" mass="29895">MYCLRWWVPIFLLPFPSAPPVVLVFFLTAYGYQTRPCIYCAAILVGLFFSTCYWDTAAAGLTSSDASAAGAAATGIGTITKSLRSAAVTRDFEKDVPGAMKTAIGKGLFKEESSGWLQKLWANARVDGKASGSHKYDTTSPSEPALGSTSVAEPLLFQSEESNPDPAASESYPSDRRSEEQVCNCWLTFGPKGRGFKGFFQPVPRRRNGSMAMHPTASAAVGIIEDVAKRTTTKLGLMKKGGLGEKGWFRKSSKHDQRGIWFGIPDSSFGVYVTFP</sequence>
<dbReference type="InterPro" id="IPR009598">
    <property type="entry name" value="BCALP"/>
</dbReference>
<evidence type="ECO:0000313" key="7">
    <source>
        <dbReference type="EMBL" id="KDN52896.1"/>
    </source>
</evidence>
<dbReference type="EMBL" id="JMSN01000006">
    <property type="protein sequence ID" value="KDN52896.1"/>
    <property type="molecule type" value="Genomic_DNA"/>
</dbReference>
<proteinExistence type="predicted"/>
<keyword evidence="2 6" id="KW-0812">Transmembrane</keyword>
<feature type="compositionally biased region" description="Polar residues" evidence="5">
    <location>
        <begin position="138"/>
        <end position="148"/>
    </location>
</feature>
<dbReference type="GO" id="GO:0016020">
    <property type="term" value="C:membrane"/>
    <property type="evidence" value="ECO:0007669"/>
    <property type="project" value="UniProtKB-SubCell"/>
</dbReference>
<dbReference type="Proteomes" id="UP000027361">
    <property type="component" value="Unassembled WGS sequence"/>
</dbReference>
<evidence type="ECO:0000313" key="8">
    <source>
        <dbReference type="Proteomes" id="UP000027361"/>
    </source>
</evidence>
<keyword evidence="8" id="KW-1185">Reference proteome</keyword>
<comment type="subcellular location">
    <subcellularLocation>
        <location evidence="1">Membrane</location>
    </subcellularLocation>
</comment>
<protein>
    <submittedName>
        <fullName evidence="7">Uncharacterized protein</fullName>
    </submittedName>
</protein>
<keyword evidence="4 6" id="KW-0472">Membrane</keyword>
<dbReference type="HOGENOM" id="CLU_1008964_0_0_1"/>
<organism evidence="7 8">
    <name type="scientific">Tilletiaria anomala (strain ATCC 24038 / CBS 436.72 / UBC 951)</name>
    <dbReference type="NCBI Taxonomy" id="1037660"/>
    <lineage>
        <taxon>Eukaryota</taxon>
        <taxon>Fungi</taxon>
        <taxon>Dikarya</taxon>
        <taxon>Basidiomycota</taxon>
        <taxon>Ustilaginomycotina</taxon>
        <taxon>Exobasidiomycetes</taxon>
        <taxon>Georgefischeriales</taxon>
        <taxon>Tilletiariaceae</taxon>
        <taxon>Tilletiaria</taxon>
    </lineage>
</organism>
<dbReference type="GeneID" id="25267114"/>
<gene>
    <name evidence="7" type="ORF">K437DRAFT_292788</name>
</gene>